<dbReference type="Proteomes" id="UP000789508">
    <property type="component" value="Unassembled WGS sequence"/>
</dbReference>
<protein>
    <submittedName>
        <fullName evidence="2">7759_t:CDS:1</fullName>
    </submittedName>
</protein>
<dbReference type="InterPro" id="IPR007855">
    <property type="entry name" value="RDRP"/>
</dbReference>
<sequence length="234" mass="27501">MLFIFGLGQPVDVKLPVIDKYPDFMEKKHRESYVSERILGTLYHCIKVDTPQNDSLLNYKNYGITVDEEFLAEGYEDYIEEAVTMRDDYNWRLKSLMKKYSIKTEPEIITGNIIQFRGTDGKKIYDVRKTISIEVAVIIQKTRLSFRRDLDDHEDTEDDLPFSSRVHIKITNESKAKASAWYYVTYHRKKHDSLGNGQIWHDDEIFLSFAWTVSDILLAIRKENIASKIQSTEW</sequence>
<dbReference type="GO" id="GO:0003968">
    <property type="term" value="F:RNA-directed RNA polymerase activity"/>
    <property type="evidence" value="ECO:0007669"/>
    <property type="project" value="InterPro"/>
</dbReference>
<comment type="caution">
    <text evidence="2">The sequence shown here is derived from an EMBL/GenBank/DDBJ whole genome shotgun (WGS) entry which is preliminary data.</text>
</comment>
<organism evidence="2 3">
    <name type="scientific">Ambispora leptoticha</name>
    <dbReference type="NCBI Taxonomy" id="144679"/>
    <lineage>
        <taxon>Eukaryota</taxon>
        <taxon>Fungi</taxon>
        <taxon>Fungi incertae sedis</taxon>
        <taxon>Mucoromycota</taxon>
        <taxon>Glomeromycotina</taxon>
        <taxon>Glomeromycetes</taxon>
        <taxon>Archaeosporales</taxon>
        <taxon>Ambisporaceae</taxon>
        <taxon>Ambispora</taxon>
    </lineage>
</organism>
<keyword evidence="3" id="KW-1185">Reference proteome</keyword>
<evidence type="ECO:0000313" key="3">
    <source>
        <dbReference type="Proteomes" id="UP000789508"/>
    </source>
</evidence>
<dbReference type="EMBL" id="CAJVPS010001282">
    <property type="protein sequence ID" value="CAG8532270.1"/>
    <property type="molecule type" value="Genomic_DNA"/>
</dbReference>
<evidence type="ECO:0000313" key="2">
    <source>
        <dbReference type="EMBL" id="CAG8532270.1"/>
    </source>
</evidence>
<dbReference type="GO" id="GO:0031380">
    <property type="term" value="C:nuclear RNA-directed RNA polymerase complex"/>
    <property type="evidence" value="ECO:0007669"/>
    <property type="project" value="TreeGrafter"/>
</dbReference>
<dbReference type="PANTHER" id="PTHR23079">
    <property type="entry name" value="RNA-DEPENDENT RNA POLYMERASE"/>
    <property type="match status" value="1"/>
</dbReference>
<gene>
    <name evidence="2" type="ORF">ALEPTO_LOCUS4996</name>
</gene>
<name>A0A9N9AJ11_9GLOM</name>
<dbReference type="Pfam" id="PF26253">
    <property type="entry name" value="RdRP_head"/>
    <property type="match status" value="1"/>
</dbReference>
<reference evidence="2" key="1">
    <citation type="submission" date="2021-06" db="EMBL/GenBank/DDBJ databases">
        <authorList>
            <person name="Kallberg Y."/>
            <person name="Tangrot J."/>
            <person name="Rosling A."/>
        </authorList>
    </citation>
    <scope>NUCLEOTIDE SEQUENCE</scope>
    <source>
        <strain evidence="2">FL130A</strain>
    </source>
</reference>
<dbReference type="OrthoDB" id="6513042at2759"/>
<dbReference type="InterPro" id="IPR058752">
    <property type="entry name" value="RDRP_C_head"/>
</dbReference>
<dbReference type="AlphaFoldDB" id="A0A9N9AJ11"/>
<dbReference type="PANTHER" id="PTHR23079:SF55">
    <property type="entry name" value="RNA-DIRECTED RNA POLYMERASE"/>
    <property type="match status" value="1"/>
</dbReference>
<feature type="domain" description="RDRP C-terminal head" evidence="1">
    <location>
        <begin position="67"/>
        <end position="230"/>
    </location>
</feature>
<dbReference type="GO" id="GO:0030422">
    <property type="term" value="P:siRNA processing"/>
    <property type="evidence" value="ECO:0007669"/>
    <property type="project" value="TreeGrafter"/>
</dbReference>
<evidence type="ECO:0000259" key="1">
    <source>
        <dbReference type="Pfam" id="PF26253"/>
    </source>
</evidence>
<proteinExistence type="predicted"/>
<accession>A0A9N9AJ11</accession>